<dbReference type="PROSITE" id="PS50835">
    <property type="entry name" value="IG_LIKE"/>
    <property type="match status" value="3"/>
</dbReference>
<evidence type="ECO:0000256" key="12">
    <source>
        <dbReference type="SAM" id="Phobius"/>
    </source>
</evidence>
<feature type="chain" id="PRO_5027036027" evidence="13">
    <location>
        <begin position="34"/>
        <end position="619"/>
    </location>
</feature>
<evidence type="ECO:0000256" key="2">
    <source>
        <dbReference type="ARBA" id="ARBA00007810"/>
    </source>
</evidence>
<keyword evidence="8 12" id="KW-0472">Membrane</keyword>
<dbReference type="Pfam" id="PF07686">
    <property type="entry name" value="V-set"/>
    <property type="match status" value="1"/>
</dbReference>
<evidence type="ECO:0000256" key="6">
    <source>
        <dbReference type="ARBA" id="ARBA00022889"/>
    </source>
</evidence>
<dbReference type="CTD" id="560512"/>
<keyword evidence="9" id="KW-1015">Disulfide bond</keyword>
<dbReference type="InParanoid" id="A0A6J2VUX0"/>
<dbReference type="InterPro" id="IPR013783">
    <property type="entry name" value="Ig-like_fold"/>
</dbReference>
<dbReference type="InterPro" id="IPR013106">
    <property type="entry name" value="Ig_V-set"/>
</dbReference>
<evidence type="ECO:0000259" key="14">
    <source>
        <dbReference type="PROSITE" id="PS50835"/>
    </source>
</evidence>
<comment type="subcellular location">
    <subcellularLocation>
        <location evidence="1">Membrane</location>
        <topology evidence="1">Single-pass membrane protein</topology>
    </subcellularLocation>
</comment>
<evidence type="ECO:0000256" key="13">
    <source>
        <dbReference type="SAM" id="SignalP"/>
    </source>
</evidence>
<evidence type="ECO:0000256" key="3">
    <source>
        <dbReference type="ARBA" id="ARBA00022692"/>
    </source>
</evidence>
<gene>
    <name evidence="16" type="primary">nectin4a</name>
</gene>
<feature type="domain" description="Ig-like" evidence="14">
    <location>
        <begin position="154"/>
        <end position="238"/>
    </location>
</feature>
<keyword evidence="3 12" id="KW-0812">Transmembrane</keyword>
<feature type="region of interest" description="Disordered" evidence="11">
    <location>
        <begin position="509"/>
        <end position="578"/>
    </location>
</feature>
<proteinExistence type="inferred from homology"/>
<dbReference type="InterPro" id="IPR036179">
    <property type="entry name" value="Ig-like_dom_sf"/>
</dbReference>
<evidence type="ECO:0000256" key="1">
    <source>
        <dbReference type="ARBA" id="ARBA00004167"/>
    </source>
</evidence>
<evidence type="ECO:0000256" key="8">
    <source>
        <dbReference type="ARBA" id="ARBA00023136"/>
    </source>
</evidence>
<name>A0A6J2VUX0_CHACN</name>
<keyword evidence="6" id="KW-0130">Cell adhesion</keyword>
<evidence type="ECO:0000313" key="16">
    <source>
        <dbReference type="RefSeq" id="XP_030634986.1"/>
    </source>
</evidence>
<evidence type="ECO:0000256" key="10">
    <source>
        <dbReference type="ARBA" id="ARBA00023180"/>
    </source>
</evidence>
<dbReference type="InterPro" id="IPR007110">
    <property type="entry name" value="Ig-like_dom"/>
</dbReference>
<keyword evidence="15" id="KW-1185">Reference proteome</keyword>
<dbReference type="GO" id="GO:0007157">
    <property type="term" value="P:heterophilic cell-cell adhesion via plasma membrane cell adhesion molecules"/>
    <property type="evidence" value="ECO:0007669"/>
    <property type="project" value="TreeGrafter"/>
</dbReference>
<feature type="transmembrane region" description="Helical" evidence="12">
    <location>
        <begin position="346"/>
        <end position="369"/>
    </location>
</feature>
<keyword evidence="4 13" id="KW-0732">Signal</keyword>
<dbReference type="SMART" id="SM00409">
    <property type="entry name" value="IG"/>
    <property type="match status" value="2"/>
</dbReference>
<reference evidence="16" key="1">
    <citation type="submission" date="2025-08" db="UniProtKB">
        <authorList>
            <consortium name="RefSeq"/>
        </authorList>
    </citation>
    <scope>IDENTIFICATION</scope>
</reference>
<evidence type="ECO:0000256" key="4">
    <source>
        <dbReference type="ARBA" id="ARBA00022729"/>
    </source>
</evidence>
<evidence type="ECO:0000256" key="7">
    <source>
        <dbReference type="ARBA" id="ARBA00022989"/>
    </source>
</evidence>
<feature type="signal peptide" evidence="13">
    <location>
        <begin position="1"/>
        <end position="33"/>
    </location>
</feature>
<protein>
    <submittedName>
        <fullName evidence="16">Nectin-4</fullName>
    </submittedName>
</protein>
<dbReference type="OrthoDB" id="8872282at2759"/>
<evidence type="ECO:0000256" key="5">
    <source>
        <dbReference type="ARBA" id="ARBA00022737"/>
    </source>
</evidence>
<keyword evidence="7 12" id="KW-1133">Transmembrane helix</keyword>
<keyword evidence="10" id="KW-0325">Glycoprotein</keyword>
<feature type="compositionally biased region" description="Basic and acidic residues" evidence="11">
    <location>
        <begin position="545"/>
        <end position="575"/>
    </location>
</feature>
<comment type="similarity">
    <text evidence="2">Belongs to the nectin family.</text>
</comment>
<feature type="compositionally biased region" description="Polar residues" evidence="11">
    <location>
        <begin position="520"/>
        <end position="531"/>
    </location>
</feature>
<dbReference type="Pfam" id="PF08205">
    <property type="entry name" value="C2-set_2"/>
    <property type="match status" value="1"/>
</dbReference>
<dbReference type="PANTHER" id="PTHR23277">
    <property type="entry name" value="NECTIN-RELATED"/>
    <property type="match status" value="1"/>
</dbReference>
<dbReference type="GO" id="GO:0016020">
    <property type="term" value="C:membrane"/>
    <property type="evidence" value="ECO:0007669"/>
    <property type="project" value="UniProtKB-SubCell"/>
</dbReference>
<dbReference type="InterPro" id="IPR003599">
    <property type="entry name" value="Ig_sub"/>
</dbReference>
<organism evidence="15 16">
    <name type="scientific">Chanos chanos</name>
    <name type="common">Milkfish</name>
    <name type="synonym">Mugil chanos</name>
    <dbReference type="NCBI Taxonomy" id="29144"/>
    <lineage>
        <taxon>Eukaryota</taxon>
        <taxon>Metazoa</taxon>
        <taxon>Chordata</taxon>
        <taxon>Craniata</taxon>
        <taxon>Vertebrata</taxon>
        <taxon>Euteleostomi</taxon>
        <taxon>Actinopterygii</taxon>
        <taxon>Neopterygii</taxon>
        <taxon>Teleostei</taxon>
        <taxon>Ostariophysi</taxon>
        <taxon>Gonorynchiformes</taxon>
        <taxon>Chanidae</taxon>
        <taxon>Chanos</taxon>
    </lineage>
</organism>
<evidence type="ECO:0000256" key="11">
    <source>
        <dbReference type="SAM" id="MobiDB-lite"/>
    </source>
</evidence>
<dbReference type="GO" id="GO:0007156">
    <property type="term" value="P:homophilic cell adhesion via plasma membrane adhesion molecules"/>
    <property type="evidence" value="ECO:0007669"/>
    <property type="project" value="TreeGrafter"/>
</dbReference>
<dbReference type="SUPFAM" id="SSF48726">
    <property type="entry name" value="Immunoglobulin"/>
    <property type="match status" value="3"/>
</dbReference>
<sequence>MLVFAVAAFQGRAVRQSGCLLILLLWLLACVMGGEFVEPSSPSAELRSLAESETHLPCKFQTDSDEQVVQVIWSREKPDGTKEQIITAHHTEGQTEFPGFTGRVRFEHSSPILNSALVILHTEVSDESTYICQITTFPSGISETRLSLTVWTKPIATLDPVVLVEGQVFRPAATCRSMARPPARLSWDSDVPGVPQNRSMDGGITFSQFSLHPVRGMNGRKLDCLVWHPSQKSPARLTNQLVVHFPPDATISGFDRNWYVGLEGAELKCDGGGNPKPHNFTWTRKGNGLPEGVSIRNNLLRFNRPLSLTDMGVYRCVTVNPVGSGSAEINITIAESPERQTSFDSLLIIIIGAAAGAVVLILVIIVIAMNRYHKRKNKQLAIELNVKNEEISTLSRQASIRRVNTSSTEHRYQDDLKVEGTLRTSLSSLARPRSRDSRSTVGAGSVDFLGRPSIYNTSRRGRERMIDRDGETSRMMMESYNDGDFIPPLHPSPSPFEQTAEIRALNGNGVLLSDGRPRSGGTSRGQQSPINNYPPLTDEEEEENRMEPAQDEREREELGMPRGFEEPDGGEHLDSEAALSQYECMVGFGQRNGTLPSNLRNSTFHSPPPLTIIPKAQIV</sequence>
<dbReference type="GeneID" id="115816158"/>
<feature type="domain" description="Ig-like" evidence="14">
    <location>
        <begin position="247"/>
        <end position="332"/>
    </location>
</feature>
<accession>A0A6J2VUX0</accession>
<dbReference type="GO" id="GO:0005912">
    <property type="term" value="C:adherens junction"/>
    <property type="evidence" value="ECO:0007669"/>
    <property type="project" value="TreeGrafter"/>
</dbReference>
<evidence type="ECO:0000256" key="9">
    <source>
        <dbReference type="ARBA" id="ARBA00023157"/>
    </source>
</evidence>
<dbReference type="Gene3D" id="2.60.40.10">
    <property type="entry name" value="Immunoglobulins"/>
    <property type="match status" value="3"/>
</dbReference>
<feature type="domain" description="Ig-like" evidence="14">
    <location>
        <begin position="42"/>
        <end position="149"/>
    </location>
</feature>
<evidence type="ECO:0000313" key="15">
    <source>
        <dbReference type="Proteomes" id="UP000504632"/>
    </source>
</evidence>
<dbReference type="InterPro" id="IPR013162">
    <property type="entry name" value="CD80_C2-set"/>
</dbReference>
<keyword evidence="5" id="KW-0677">Repeat</keyword>
<dbReference type="InterPro" id="IPR051427">
    <property type="entry name" value="Nectin/Nectin-like"/>
</dbReference>
<dbReference type="Proteomes" id="UP000504632">
    <property type="component" value="Chromosome 7"/>
</dbReference>
<dbReference type="AlphaFoldDB" id="A0A6J2VUX0"/>
<dbReference type="RefSeq" id="XP_030634986.1">
    <property type="nucleotide sequence ID" value="XM_030779126.1"/>
</dbReference>
<dbReference type="PANTHER" id="PTHR23277:SF11">
    <property type="entry name" value="NECTIN-4"/>
    <property type="match status" value="1"/>
</dbReference>